<evidence type="ECO:0000256" key="2">
    <source>
        <dbReference type="ARBA" id="ARBA00022741"/>
    </source>
</evidence>
<dbReference type="GO" id="GO:0005524">
    <property type="term" value="F:ATP binding"/>
    <property type="evidence" value="ECO:0007669"/>
    <property type="project" value="UniProtKB-KW"/>
</dbReference>
<keyword evidence="3" id="KW-0067">ATP-binding</keyword>
<dbReference type="AlphaFoldDB" id="Q2RLR4"/>
<dbReference type="EnsemblBacteria" id="ABC18625">
    <property type="protein sequence ID" value="ABC18625"/>
    <property type="gene ID" value="Moth_0291"/>
</dbReference>
<comment type="similarity">
    <text evidence="1">Belongs to the AAA ATPase family.</text>
</comment>
<gene>
    <name evidence="5" type="ordered locus">Moth_0291</name>
</gene>
<accession>Q2RLR4</accession>
<dbReference type="SUPFAM" id="SSF52540">
    <property type="entry name" value="P-loop containing nucleoside triphosphate hydrolases"/>
    <property type="match status" value="1"/>
</dbReference>
<reference evidence="5" key="1">
    <citation type="submission" date="2005-12" db="EMBL/GenBank/DDBJ databases">
        <title>Complete sequence of Moorella thermoacetica ATCC 39073.</title>
        <authorList>
            <consortium name="US DOE Joint Genome Institute"/>
            <person name="Copeland A."/>
            <person name="Lucas S."/>
            <person name="Lapidus A."/>
            <person name="Barry K."/>
            <person name="Detter J.C."/>
            <person name="Glavina T."/>
            <person name="Hammon N."/>
            <person name="Israni S."/>
            <person name="Pitluck S."/>
            <person name="Chertkov O."/>
            <person name="Saunders E.H."/>
            <person name="Brettin T."/>
            <person name="Bruce D."/>
            <person name="Han C."/>
            <person name="Tapia R."/>
            <person name="Gilna P."/>
            <person name="Schmutz J."/>
            <person name="Larimer F."/>
            <person name="Land M."/>
            <person name="Kyrpides N."/>
            <person name="Anderson I."/>
            <person name="Richardson P."/>
            <person name="Ragsdale S."/>
        </authorList>
    </citation>
    <scope>NUCLEOTIDE SEQUENCE</scope>
    <source>
        <strain evidence="5">ATCC 39073</strain>
    </source>
</reference>
<evidence type="ECO:0000256" key="3">
    <source>
        <dbReference type="ARBA" id="ARBA00022840"/>
    </source>
</evidence>
<sequence length="370" mass="41849">MEHIINILPKLIRASFEGNLQTIEIASMTISRKLKKEYPATADEIAKIIAFHKAGAPMLRAAGHDPLPTDSDTYLSLAKLYEPDILNPKIILDSEVEEVIEQFLKERMFAEKLITLGIRPPTSILLYGPPGVGKTYLSKYIAHKLSMPLIVMDLASSVSSYLGKTGQNLKKIVDYAKNRPSILFLDEFDAVAKRRDDPSDIGELKRIVNVLLKELEDWPIHSIIIAATNHPDLLDKAIWRRFNRTIAIKLPTLKVREKLWQLYLRENELINPSDSFISVVAKVTEGFSPSDINQVAECILRRIIIDGEDLIKGTIHELKSRCDKNAKFNERFIRVTKETLGANVTQAQIAEWLNISVSTVNHHLKKKKGE</sequence>
<evidence type="ECO:0000256" key="1">
    <source>
        <dbReference type="ARBA" id="ARBA00006914"/>
    </source>
</evidence>
<dbReference type="GO" id="GO:0016887">
    <property type="term" value="F:ATP hydrolysis activity"/>
    <property type="evidence" value="ECO:0007669"/>
    <property type="project" value="InterPro"/>
</dbReference>
<name>Q2RLR4_MOOTA</name>
<dbReference type="PANTHER" id="PTHR23073">
    <property type="entry name" value="26S PROTEASOME REGULATORY SUBUNIT"/>
    <property type="match status" value="1"/>
</dbReference>
<dbReference type="OrthoDB" id="9806903at2"/>
<protein>
    <submittedName>
        <fullName evidence="5">AAA ATPase</fullName>
    </submittedName>
</protein>
<dbReference type="eggNOG" id="COG0464">
    <property type="taxonomic scope" value="Bacteria"/>
</dbReference>
<dbReference type="STRING" id="264732.Moth_0291"/>
<dbReference type="InterPro" id="IPR050221">
    <property type="entry name" value="26S_Proteasome_ATPase"/>
</dbReference>
<evidence type="ECO:0000259" key="4">
    <source>
        <dbReference type="SMART" id="SM00382"/>
    </source>
</evidence>
<feature type="domain" description="AAA+ ATPase" evidence="4">
    <location>
        <begin position="120"/>
        <end position="252"/>
    </location>
</feature>
<dbReference type="EMBL" id="CP000232">
    <property type="protein sequence ID" value="ABC18625.1"/>
    <property type="molecule type" value="Genomic_DNA"/>
</dbReference>
<dbReference type="PATRIC" id="fig|264732.11.peg.313"/>
<dbReference type="KEGG" id="mta:Moth_0291"/>
<dbReference type="CDD" id="cd19481">
    <property type="entry name" value="RecA-like_protease"/>
    <property type="match status" value="1"/>
</dbReference>
<dbReference type="Gene3D" id="3.40.50.300">
    <property type="entry name" value="P-loop containing nucleotide triphosphate hydrolases"/>
    <property type="match status" value="1"/>
</dbReference>
<organism evidence="5">
    <name type="scientific">Moorella thermoacetica (strain ATCC 39073 / JCM 9320)</name>
    <dbReference type="NCBI Taxonomy" id="264732"/>
    <lineage>
        <taxon>Bacteria</taxon>
        <taxon>Bacillati</taxon>
        <taxon>Bacillota</taxon>
        <taxon>Clostridia</taxon>
        <taxon>Neomoorellales</taxon>
        <taxon>Neomoorellaceae</taxon>
        <taxon>Neomoorella</taxon>
    </lineage>
</organism>
<proteinExistence type="inferred from homology"/>
<dbReference type="HOGENOM" id="CLU_000688_25_1_9"/>
<dbReference type="SMART" id="SM00382">
    <property type="entry name" value="AAA"/>
    <property type="match status" value="1"/>
</dbReference>
<dbReference type="InterPro" id="IPR003959">
    <property type="entry name" value="ATPase_AAA_core"/>
</dbReference>
<dbReference type="InterPro" id="IPR027417">
    <property type="entry name" value="P-loop_NTPase"/>
</dbReference>
<dbReference type="InterPro" id="IPR003593">
    <property type="entry name" value="AAA+_ATPase"/>
</dbReference>
<keyword evidence="2" id="KW-0547">Nucleotide-binding</keyword>
<dbReference type="Pfam" id="PF00004">
    <property type="entry name" value="AAA"/>
    <property type="match status" value="1"/>
</dbReference>
<evidence type="ECO:0000313" key="5">
    <source>
        <dbReference type="EMBL" id="ABC18625.1"/>
    </source>
</evidence>